<sequence>MRLVARLGGYLGRANDPPPGHQLMWHGHSQLQTLCEGFCLNQRRSG</sequence>
<dbReference type="SUPFAM" id="SSF53098">
    <property type="entry name" value="Ribonuclease H-like"/>
    <property type="match status" value="1"/>
</dbReference>
<dbReference type="AlphaFoldDB" id="A0A935Q388"/>
<dbReference type="InterPro" id="IPR014737">
    <property type="entry name" value="Transposase_Tn5-like_C"/>
</dbReference>
<dbReference type="Proteomes" id="UP000697998">
    <property type="component" value="Unassembled WGS sequence"/>
</dbReference>
<dbReference type="EMBL" id="JADJMH010000036">
    <property type="protein sequence ID" value="MBK7677427.1"/>
    <property type="molecule type" value="Genomic_DNA"/>
</dbReference>
<dbReference type="Gene3D" id="1.10.740.10">
    <property type="entry name" value="Transferase Inhibitor Protein From Tn5, Chain"/>
    <property type="match status" value="1"/>
</dbReference>
<gene>
    <name evidence="1" type="ORF">IPJ27_23250</name>
</gene>
<evidence type="ECO:0000313" key="1">
    <source>
        <dbReference type="EMBL" id="MBK7677427.1"/>
    </source>
</evidence>
<comment type="caution">
    <text evidence="1">The sequence shown here is derived from an EMBL/GenBank/DDBJ whole genome shotgun (WGS) entry which is preliminary data.</text>
</comment>
<reference evidence="1 2" key="1">
    <citation type="submission" date="2020-10" db="EMBL/GenBank/DDBJ databases">
        <title>Connecting structure to function with the recovery of over 1000 high-quality activated sludge metagenome-assembled genomes encoding full-length rRNA genes using long-read sequencing.</title>
        <authorList>
            <person name="Singleton C.M."/>
            <person name="Petriglieri F."/>
            <person name="Kristensen J.M."/>
            <person name="Kirkegaard R.H."/>
            <person name="Michaelsen T.Y."/>
            <person name="Andersen M.H."/>
            <person name="Karst S.M."/>
            <person name="Dueholm M.S."/>
            <person name="Nielsen P.H."/>
            <person name="Albertsen M."/>
        </authorList>
    </citation>
    <scope>NUCLEOTIDE SEQUENCE [LARGE SCALE GENOMIC DNA]</scope>
    <source>
        <strain evidence="1">EsbW_18-Q3-R4-48_BATAC.285</strain>
    </source>
</reference>
<evidence type="ECO:0008006" key="3">
    <source>
        <dbReference type="Google" id="ProtNLM"/>
    </source>
</evidence>
<name>A0A935Q388_9PROT</name>
<dbReference type="InterPro" id="IPR012337">
    <property type="entry name" value="RNaseH-like_sf"/>
</dbReference>
<organism evidence="1 2">
    <name type="scientific">Candidatus Accumulibacter proximus</name>
    <dbReference type="NCBI Taxonomy" id="2954385"/>
    <lineage>
        <taxon>Bacteria</taxon>
        <taxon>Pseudomonadati</taxon>
        <taxon>Pseudomonadota</taxon>
        <taxon>Betaproteobacteria</taxon>
        <taxon>Candidatus Accumulibacter</taxon>
    </lineage>
</organism>
<accession>A0A935Q388</accession>
<protein>
    <recommendedName>
        <fullName evidence="3">Transposase Tn5 dimerisation domain-containing protein</fullName>
    </recommendedName>
</protein>
<evidence type="ECO:0000313" key="2">
    <source>
        <dbReference type="Proteomes" id="UP000697998"/>
    </source>
</evidence>
<proteinExistence type="predicted"/>